<dbReference type="GO" id="GO:0032993">
    <property type="term" value="C:protein-DNA complex"/>
    <property type="evidence" value="ECO:0007669"/>
    <property type="project" value="TreeGrafter"/>
</dbReference>
<dbReference type="PANTHER" id="PTHR43003:SF6">
    <property type="entry name" value="DNA GLYCOSYLASE"/>
    <property type="match status" value="1"/>
</dbReference>
<comment type="caution">
    <text evidence="3">The sequence shown here is derived from an EMBL/GenBank/DDBJ whole genome shotgun (WGS) entry which is preliminary data.</text>
</comment>
<dbReference type="GO" id="GO:0006285">
    <property type="term" value="P:base-excision repair, AP site formation"/>
    <property type="evidence" value="ECO:0007669"/>
    <property type="project" value="TreeGrafter"/>
</dbReference>
<proteinExistence type="predicted"/>
<reference evidence="3 4" key="1">
    <citation type="submission" date="2018-08" db="EMBL/GenBank/DDBJ databases">
        <title>Genomic Encyclopedia of Archaeal and Bacterial Type Strains, Phase II (KMG-II): from individual species to whole genera.</title>
        <authorList>
            <person name="Goeker M."/>
        </authorList>
    </citation>
    <scope>NUCLEOTIDE SEQUENCE [LARGE SCALE GENOMIC DNA]</scope>
    <source>
        <strain evidence="3 4">DSM 45791</strain>
    </source>
</reference>
<evidence type="ECO:0000313" key="3">
    <source>
        <dbReference type="EMBL" id="REH55796.1"/>
    </source>
</evidence>
<dbReference type="InterPro" id="IPR051912">
    <property type="entry name" value="Alkylbase_DNA_Glycosylase/TA"/>
</dbReference>
<evidence type="ECO:0000256" key="1">
    <source>
        <dbReference type="ARBA" id="ARBA00022763"/>
    </source>
</evidence>
<evidence type="ECO:0000256" key="2">
    <source>
        <dbReference type="ARBA" id="ARBA00023204"/>
    </source>
</evidence>
<dbReference type="Gene3D" id="1.10.340.30">
    <property type="entry name" value="Hypothetical protein, domain 2"/>
    <property type="match status" value="1"/>
</dbReference>
<dbReference type="GO" id="GO:0043916">
    <property type="term" value="F:DNA-7-methylguanine glycosylase activity"/>
    <property type="evidence" value="ECO:0007669"/>
    <property type="project" value="TreeGrafter"/>
</dbReference>
<dbReference type="SUPFAM" id="SSF48150">
    <property type="entry name" value="DNA-glycosylase"/>
    <property type="match status" value="1"/>
</dbReference>
<dbReference type="GO" id="GO:0032131">
    <property type="term" value="F:alkylated DNA binding"/>
    <property type="evidence" value="ECO:0007669"/>
    <property type="project" value="TreeGrafter"/>
</dbReference>
<dbReference type="GO" id="GO:0008725">
    <property type="term" value="F:DNA-3-methyladenine glycosylase activity"/>
    <property type="evidence" value="ECO:0007669"/>
    <property type="project" value="TreeGrafter"/>
</dbReference>
<gene>
    <name evidence="3" type="ORF">BCF44_101822</name>
</gene>
<dbReference type="InterPro" id="IPR011257">
    <property type="entry name" value="DNA_glycosylase"/>
</dbReference>
<dbReference type="Proteomes" id="UP000256269">
    <property type="component" value="Unassembled WGS sequence"/>
</dbReference>
<evidence type="ECO:0000313" key="4">
    <source>
        <dbReference type="Proteomes" id="UP000256269"/>
    </source>
</evidence>
<dbReference type="GO" id="GO:0005737">
    <property type="term" value="C:cytoplasm"/>
    <property type="evidence" value="ECO:0007669"/>
    <property type="project" value="TreeGrafter"/>
</dbReference>
<keyword evidence="1" id="KW-0227">DNA damage</keyword>
<keyword evidence="2" id="KW-0234">DNA repair</keyword>
<dbReference type="EMBL" id="QUNO01000001">
    <property type="protein sequence ID" value="REH55796.1"/>
    <property type="molecule type" value="Genomic_DNA"/>
</dbReference>
<organism evidence="3 4">
    <name type="scientific">Kutzneria buriramensis</name>
    <dbReference type="NCBI Taxonomy" id="1045776"/>
    <lineage>
        <taxon>Bacteria</taxon>
        <taxon>Bacillati</taxon>
        <taxon>Actinomycetota</taxon>
        <taxon>Actinomycetes</taxon>
        <taxon>Pseudonocardiales</taxon>
        <taxon>Pseudonocardiaceae</taxon>
        <taxon>Kutzneria</taxon>
    </lineage>
</organism>
<sequence length="293" mass="32180">MDALTRRWRPDFALDVGAVVGPMRRGAGDPAFQVGPDGAVWLTGNTVAGPGSLALRRQDGEVVARAWGPGAPELLDGVPRLLGADDEPEGFEAHHELIAETRRRNPGLRLGATDRVWDSLVPAVLEQKVTGYEARRSWRDLCRRYGTPAPGPAPLGMRVPPTPRQLLAIKDWEWHKAGVDGARRRTLMNAAAAAHALTSKEKLRLIPGIGVWTTAEVAQRAWGDADEVSVGDFHLPSVVGWALVGRALDDDGMLEVLEPYRPQRQRAVRYIEASGFRKPRFAPRFSARDYRAI</sequence>
<name>A0A3E0IB66_9PSEU</name>
<dbReference type="GO" id="GO:0006307">
    <property type="term" value="P:DNA alkylation repair"/>
    <property type="evidence" value="ECO:0007669"/>
    <property type="project" value="TreeGrafter"/>
</dbReference>
<keyword evidence="4" id="KW-1185">Reference proteome</keyword>
<protein>
    <submittedName>
        <fullName evidence="3">3-methyladenine DNA glycosylase/8-oxoguanine DNA glycosylase</fullName>
    </submittedName>
</protein>
<dbReference type="PANTHER" id="PTHR43003">
    <property type="entry name" value="DNA-3-METHYLADENINE GLYCOSYLASE"/>
    <property type="match status" value="1"/>
</dbReference>
<dbReference type="AlphaFoldDB" id="A0A3E0IB66"/>
<accession>A0A3E0IB66</accession>